<evidence type="ECO:0000256" key="1">
    <source>
        <dbReference type="SAM" id="Coils"/>
    </source>
</evidence>
<reference evidence="5 6" key="1">
    <citation type="submission" date="2017-11" db="EMBL/GenBank/DDBJ databases">
        <title>Whole genome sequencing of Psychrobacter pocilloporae S6-60T(=JCM 31058T=LMG 29157T).</title>
        <authorList>
            <person name="Das S.K."/>
        </authorList>
    </citation>
    <scope>NUCLEOTIDE SEQUENCE [LARGE SCALE GENOMIC DNA]</scope>
    <source>
        <strain evidence="5 6">S6-60</strain>
    </source>
</reference>
<feature type="coiled-coil region" evidence="1">
    <location>
        <begin position="85"/>
        <end position="126"/>
    </location>
</feature>
<proteinExistence type="predicted"/>
<dbReference type="Proteomes" id="UP001243298">
    <property type="component" value="Unassembled WGS sequence"/>
</dbReference>
<dbReference type="RefSeq" id="WP_025652670.1">
    <property type="nucleotide sequence ID" value="NZ_PGFT01000002.1"/>
</dbReference>
<dbReference type="EMBL" id="PGFT01000002">
    <property type="protein sequence ID" value="MDH4906014.1"/>
    <property type="molecule type" value="Genomic_DNA"/>
</dbReference>
<evidence type="ECO:0000313" key="4">
    <source>
        <dbReference type="EMBL" id="MDH4905981.1"/>
    </source>
</evidence>
<dbReference type="Gene3D" id="6.10.250.3110">
    <property type="match status" value="1"/>
</dbReference>
<dbReference type="InterPro" id="IPR021104">
    <property type="entry name" value="KfrA_DNA-bd_N"/>
</dbReference>
<feature type="domain" description="KfrA N-terminal DNA-binding" evidence="3">
    <location>
        <begin position="6"/>
        <end position="118"/>
    </location>
</feature>
<organism evidence="5 6">
    <name type="scientific">Psychrobacter pocilloporae</name>
    <dbReference type="NCBI Taxonomy" id="1775882"/>
    <lineage>
        <taxon>Bacteria</taxon>
        <taxon>Pseudomonadati</taxon>
        <taxon>Pseudomonadota</taxon>
        <taxon>Gammaproteobacteria</taxon>
        <taxon>Moraxellales</taxon>
        <taxon>Moraxellaceae</taxon>
        <taxon>Psychrobacter</taxon>
    </lineage>
</organism>
<comment type="caution">
    <text evidence="5">The sequence shown here is derived from an EMBL/GenBank/DDBJ whole genome shotgun (WGS) entry which is preliminary data.</text>
</comment>
<keyword evidence="1" id="KW-0175">Coiled coil</keyword>
<dbReference type="EMBL" id="PGFT01000002">
    <property type="protein sequence ID" value="MDH4905981.1"/>
    <property type="molecule type" value="Genomic_DNA"/>
</dbReference>
<gene>
    <name evidence="4" type="ORF">CUR83_13160</name>
    <name evidence="5" type="ORF">CUR83_13330</name>
</gene>
<protein>
    <recommendedName>
        <fullName evidence="3">KfrA N-terminal DNA-binding domain-containing protein</fullName>
    </recommendedName>
</protein>
<evidence type="ECO:0000313" key="5">
    <source>
        <dbReference type="EMBL" id="MDH4906014.1"/>
    </source>
</evidence>
<feature type="compositionally biased region" description="Polar residues" evidence="2">
    <location>
        <begin position="133"/>
        <end position="145"/>
    </location>
</feature>
<evidence type="ECO:0000313" key="6">
    <source>
        <dbReference type="Proteomes" id="UP001243298"/>
    </source>
</evidence>
<keyword evidence="6" id="KW-1185">Reference proteome</keyword>
<sequence>MALTIQDIHAAADQLQEQGVKPTLAEVRKALGGGSFTTISDAMQSWKREQQEEQELQQVDLPSGITERLHTLGADMWQTAIDMANDRLSKEREALEVVKIKAQAEMDEAQEAVKTLEGEQADLLQQLDEVTGTAETATKSAQQATADHDATKQTLLDTRHELELERTKAKTAQSQLAEVSNALDKQSIELTSSLGEVATLKATADSDKAEIARLKIELKNTKSELKAVTTERNDIQTATAEIKGELKAVTAERDKLSGLNNQLTQTQAKLEAEHSVLNKQYSELSSRHLSKQEQVTLLQDQLKKAQDALILIQNKDNTLDAD</sequence>
<evidence type="ECO:0000256" key="2">
    <source>
        <dbReference type="SAM" id="MobiDB-lite"/>
    </source>
</evidence>
<feature type="coiled-coil region" evidence="1">
    <location>
        <begin position="169"/>
        <end position="315"/>
    </location>
</feature>
<dbReference type="Pfam" id="PF11740">
    <property type="entry name" value="KfrA_N"/>
    <property type="match status" value="1"/>
</dbReference>
<evidence type="ECO:0000259" key="3">
    <source>
        <dbReference type="Pfam" id="PF11740"/>
    </source>
</evidence>
<feature type="region of interest" description="Disordered" evidence="2">
    <location>
        <begin position="132"/>
        <end position="151"/>
    </location>
</feature>
<accession>A0ABT6IW30</accession>
<name>A0ABT6IW30_9GAMM</name>